<reference evidence="1" key="1">
    <citation type="journal article" date="2023" name="Insect Mol. Biol.">
        <title>Genome sequencing provides insights into the evolution of gene families encoding plant cell wall-degrading enzymes in longhorned beetles.</title>
        <authorList>
            <person name="Shin N.R."/>
            <person name="Okamura Y."/>
            <person name="Kirsch R."/>
            <person name="Pauchet Y."/>
        </authorList>
    </citation>
    <scope>NUCLEOTIDE SEQUENCE</scope>
    <source>
        <strain evidence="1">MMC_N1</strain>
    </source>
</reference>
<protein>
    <submittedName>
        <fullName evidence="1">Uncharacterized protein</fullName>
    </submittedName>
</protein>
<dbReference type="Proteomes" id="UP001162164">
    <property type="component" value="Unassembled WGS sequence"/>
</dbReference>
<comment type="caution">
    <text evidence="1">The sequence shown here is derived from an EMBL/GenBank/DDBJ whole genome shotgun (WGS) entry which is preliminary data.</text>
</comment>
<sequence>MQPRSFLFVVVNIHSNVVGEICGHPVYFLSNKKGLLLNLYKKTAKITASHFGIVNYGISIEEDYVGGHGMATGQPLTMYLYII</sequence>
<evidence type="ECO:0000313" key="2">
    <source>
        <dbReference type="Proteomes" id="UP001162164"/>
    </source>
</evidence>
<proteinExistence type="predicted"/>
<evidence type="ECO:0000313" key="1">
    <source>
        <dbReference type="EMBL" id="KAJ8951922.1"/>
    </source>
</evidence>
<dbReference type="EMBL" id="JAPWTJ010003785">
    <property type="protein sequence ID" value="KAJ8951922.1"/>
    <property type="molecule type" value="Genomic_DNA"/>
</dbReference>
<organism evidence="1 2">
    <name type="scientific">Molorchus minor</name>
    <dbReference type="NCBI Taxonomy" id="1323400"/>
    <lineage>
        <taxon>Eukaryota</taxon>
        <taxon>Metazoa</taxon>
        <taxon>Ecdysozoa</taxon>
        <taxon>Arthropoda</taxon>
        <taxon>Hexapoda</taxon>
        <taxon>Insecta</taxon>
        <taxon>Pterygota</taxon>
        <taxon>Neoptera</taxon>
        <taxon>Endopterygota</taxon>
        <taxon>Coleoptera</taxon>
        <taxon>Polyphaga</taxon>
        <taxon>Cucujiformia</taxon>
        <taxon>Chrysomeloidea</taxon>
        <taxon>Cerambycidae</taxon>
        <taxon>Lamiinae</taxon>
        <taxon>Monochamini</taxon>
        <taxon>Molorchus</taxon>
    </lineage>
</organism>
<accession>A0ABQ9IQE0</accession>
<name>A0ABQ9IQE0_9CUCU</name>
<gene>
    <name evidence="1" type="ORF">NQ317_002015</name>
</gene>
<keyword evidence="2" id="KW-1185">Reference proteome</keyword>